<dbReference type="EMBL" id="QGKW02000717">
    <property type="protein sequence ID" value="KAF2597618.1"/>
    <property type="molecule type" value="Genomic_DNA"/>
</dbReference>
<organism evidence="2 3">
    <name type="scientific">Brassica cretica</name>
    <name type="common">Mustard</name>
    <dbReference type="NCBI Taxonomy" id="69181"/>
    <lineage>
        <taxon>Eukaryota</taxon>
        <taxon>Viridiplantae</taxon>
        <taxon>Streptophyta</taxon>
        <taxon>Embryophyta</taxon>
        <taxon>Tracheophyta</taxon>
        <taxon>Spermatophyta</taxon>
        <taxon>Magnoliopsida</taxon>
        <taxon>eudicotyledons</taxon>
        <taxon>Gunneridae</taxon>
        <taxon>Pentapetalae</taxon>
        <taxon>rosids</taxon>
        <taxon>malvids</taxon>
        <taxon>Brassicales</taxon>
        <taxon>Brassicaceae</taxon>
        <taxon>Brassiceae</taxon>
        <taxon>Brassica</taxon>
    </lineage>
</organism>
<sequence length="56" mass="6526">MDHRRTASHCEVSPERRSRRVSIPSRCFFFLDPTTGEGDLEVREAYLKSLNDLQLC</sequence>
<comment type="caution">
    <text evidence="2">The sequence shown here is derived from an EMBL/GenBank/DDBJ whole genome shotgun (WGS) entry which is preliminary data.</text>
</comment>
<name>A0A3N6RI24_BRACR</name>
<reference evidence="2" key="1">
    <citation type="submission" date="2019-12" db="EMBL/GenBank/DDBJ databases">
        <title>Genome sequencing and annotation of Brassica cretica.</title>
        <authorList>
            <person name="Studholme D.J."/>
            <person name="Sarris P.F."/>
        </authorList>
    </citation>
    <scope>NUCLEOTIDE SEQUENCE</scope>
    <source>
        <strain evidence="2">PFS-001/15</strain>
        <strain evidence="1">PFS-102/07</strain>
        <tissue evidence="2">Leaf</tissue>
    </source>
</reference>
<protein>
    <submittedName>
        <fullName evidence="2">Uncharacterized protein</fullName>
    </submittedName>
</protein>
<gene>
    <name evidence="2" type="ORF">F2Q68_00009995</name>
    <name evidence="1" type="ORF">F2Q70_00017047</name>
</gene>
<accession>A0A3N6RI24</accession>
<evidence type="ECO:0000313" key="1">
    <source>
        <dbReference type="EMBL" id="KAF2561262.1"/>
    </source>
</evidence>
<dbReference type="EMBL" id="QGKY02001250">
    <property type="protein sequence ID" value="KAF2561262.1"/>
    <property type="molecule type" value="Genomic_DNA"/>
</dbReference>
<evidence type="ECO:0000313" key="3">
    <source>
        <dbReference type="Proteomes" id="UP000712281"/>
    </source>
</evidence>
<dbReference type="AlphaFoldDB" id="A0A3N6RI24"/>
<proteinExistence type="predicted"/>
<dbReference type="Proteomes" id="UP000712281">
    <property type="component" value="Unassembled WGS sequence"/>
</dbReference>
<evidence type="ECO:0000313" key="2">
    <source>
        <dbReference type="EMBL" id="KAF2597618.1"/>
    </source>
</evidence>